<reference evidence="1 2" key="1">
    <citation type="submission" date="2019-12" db="EMBL/GenBank/DDBJ databases">
        <title>Genomic-based taxomic classification of the family Erythrobacteraceae.</title>
        <authorList>
            <person name="Xu L."/>
        </authorList>
    </citation>
    <scope>NUCLEOTIDE SEQUENCE [LARGE SCALE GENOMIC DNA]</scope>
    <source>
        <strain evidence="1 2">MCCC 1A09965</strain>
    </source>
</reference>
<organism evidence="1 2">
    <name type="scientific">Qipengyuania oceanensis</name>
    <dbReference type="NCBI Taxonomy" id="1463597"/>
    <lineage>
        <taxon>Bacteria</taxon>
        <taxon>Pseudomonadati</taxon>
        <taxon>Pseudomonadota</taxon>
        <taxon>Alphaproteobacteria</taxon>
        <taxon>Sphingomonadales</taxon>
        <taxon>Erythrobacteraceae</taxon>
        <taxon>Qipengyuania</taxon>
    </lineage>
</organism>
<keyword evidence="2" id="KW-1185">Reference proteome</keyword>
<dbReference type="SUPFAM" id="SSF47226">
    <property type="entry name" value="Histidine-containing phosphotransfer domain, HPT domain"/>
    <property type="match status" value="1"/>
</dbReference>
<dbReference type="RefSeq" id="WP_160676119.1">
    <property type="nucleotide sequence ID" value="NZ_WTYN01000002.1"/>
</dbReference>
<evidence type="ECO:0000313" key="1">
    <source>
        <dbReference type="EMBL" id="MXO63623.1"/>
    </source>
</evidence>
<dbReference type="AlphaFoldDB" id="A0A844YIP2"/>
<dbReference type="OrthoDB" id="5519028at2"/>
<accession>A0A844YIP2</accession>
<name>A0A844YIP2_9SPHN</name>
<dbReference type="Gene3D" id="1.20.120.160">
    <property type="entry name" value="HPT domain"/>
    <property type="match status" value="1"/>
</dbReference>
<proteinExistence type="predicted"/>
<evidence type="ECO:0008006" key="3">
    <source>
        <dbReference type="Google" id="ProtNLM"/>
    </source>
</evidence>
<protein>
    <recommendedName>
        <fullName evidence="3">HPt domain-containing protein</fullName>
    </recommendedName>
</protein>
<sequence>MGPMETSAGEAACRECARNAAILDEEALLRDLEKLYETQRDGFIARLDEASSGGVPIDWERIARGSHDLAGTAPLFGDDRLAETSRGIERAIRRYADEARRFAAMHEQWQRYRTAA</sequence>
<dbReference type="EMBL" id="WTYN01000002">
    <property type="protein sequence ID" value="MXO63623.1"/>
    <property type="molecule type" value="Genomic_DNA"/>
</dbReference>
<dbReference type="GO" id="GO:0000160">
    <property type="term" value="P:phosphorelay signal transduction system"/>
    <property type="evidence" value="ECO:0007669"/>
    <property type="project" value="InterPro"/>
</dbReference>
<dbReference type="InterPro" id="IPR036641">
    <property type="entry name" value="HPT_dom_sf"/>
</dbReference>
<dbReference type="Proteomes" id="UP000445582">
    <property type="component" value="Unassembled WGS sequence"/>
</dbReference>
<gene>
    <name evidence="1" type="ORF">GRI48_11420</name>
</gene>
<comment type="caution">
    <text evidence="1">The sequence shown here is derived from an EMBL/GenBank/DDBJ whole genome shotgun (WGS) entry which is preliminary data.</text>
</comment>
<evidence type="ECO:0000313" key="2">
    <source>
        <dbReference type="Proteomes" id="UP000445582"/>
    </source>
</evidence>